<dbReference type="InterPro" id="IPR002110">
    <property type="entry name" value="Ankyrin_rpt"/>
</dbReference>
<feature type="repeat" description="ANK" evidence="3">
    <location>
        <begin position="249"/>
        <end position="281"/>
    </location>
</feature>
<proteinExistence type="predicted"/>
<feature type="repeat" description="ANK" evidence="3">
    <location>
        <begin position="216"/>
        <end position="248"/>
    </location>
</feature>
<protein>
    <submittedName>
        <fullName evidence="5">LOW QUALITY PROTEIN: poly [ADP-ribose] polymerase tankyrase-1-like</fullName>
    </submittedName>
</protein>
<dbReference type="KEGG" id="hazt:108669291"/>
<reference evidence="5" key="1">
    <citation type="submission" date="2025-08" db="UniProtKB">
        <authorList>
            <consortium name="RefSeq"/>
        </authorList>
    </citation>
    <scope>IDENTIFICATION</scope>
    <source>
        <tissue evidence="5">Whole organism</tissue>
    </source>
</reference>
<evidence type="ECO:0000256" key="2">
    <source>
        <dbReference type="ARBA" id="ARBA00023043"/>
    </source>
</evidence>
<dbReference type="GO" id="GO:0004842">
    <property type="term" value="F:ubiquitin-protein transferase activity"/>
    <property type="evidence" value="ECO:0007669"/>
    <property type="project" value="TreeGrafter"/>
</dbReference>
<dbReference type="Proteomes" id="UP000694843">
    <property type="component" value="Unplaced"/>
</dbReference>
<dbReference type="PROSITE" id="PS50297">
    <property type="entry name" value="ANK_REP_REGION"/>
    <property type="match status" value="4"/>
</dbReference>
<evidence type="ECO:0000256" key="3">
    <source>
        <dbReference type="PROSITE-ProRule" id="PRU00023"/>
    </source>
</evidence>
<sequence>MTALTGSPPRWALNSQLLLAIRTHDVGRASQLLRAGVDVDTRFAINANKLPALCLSVENNDLAMGSLQGTTALHAAAAQGSLDLVEKLLSYGADINVQDKNGVSALHLACSGGHSEICRTLMAAGAHAAILDSVNNTPLHYATSTCGVDLETVTLLIRKCPQALCVTNKSGETPLIIAIRSGRQDVEELLEEILKDAMQMMPQICHDMILCHRTERGHTPLHLAVLEKLTSCIRILLAAGAEVNSRDHLGHTPLASASRDGNVEAVALLLSAGASTRTLVTQNLIDDDVKDPLIAQMLVDASKEPLKLSAACRKTLCRTFGLSDELDSTLPSQWKKFLRYETIDL</sequence>
<dbReference type="AlphaFoldDB" id="A0A979FKI0"/>
<feature type="repeat" description="ANK" evidence="3">
    <location>
        <begin position="68"/>
        <end position="100"/>
    </location>
</feature>
<dbReference type="GeneID" id="108669291"/>
<keyword evidence="2 3" id="KW-0040">ANK repeat</keyword>
<name>A0A979FKI0_HYAAZ</name>
<keyword evidence="1" id="KW-0677">Repeat</keyword>
<evidence type="ECO:0000313" key="4">
    <source>
        <dbReference type="Proteomes" id="UP000694843"/>
    </source>
</evidence>
<dbReference type="Pfam" id="PF12796">
    <property type="entry name" value="Ank_2"/>
    <property type="match status" value="2"/>
</dbReference>
<gene>
    <name evidence="5" type="primary">LOC108669291</name>
</gene>
<dbReference type="PROSITE" id="PS50088">
    <property type="entry name" value="ANK_REPEAT"/>
    <property type="match status" value="4"/>
</dbReference>
<evidence type="ECO:0000313" key="5">
    <source>
        <dbReference type="RefSeq" id="XP_047737198.1"/>
    </source>
</evidence>
<feature type="repeat" description="ANK" evidence="3">
    <location>
        <begin position="101"/>
        <end position="133"/>
    </location>
</feature>
<dbReference type="RefSeq" id="XP_047737198.1">
    <property type="nucleotide sequence ID" value="XM_047881242.1"/>
</dbReference>
<organism evidence="4 5">
    <name type="scientific">Hyalella azteca</name>
    <name type="common">Amphipod</name>
    <dbReference type="NCBI Taxonomy" id="294128"/>
    <lineage>
        <taxon>Eukaryota</taxon>
        <taxon>Metazoa</taxon>
        <taxon>Ecdysozoa</taxon>
        <taxon>Arthropoda</taxon>
        <taxon>Crustacea</taxon>
        <taxon>Multicrustacea</taxon>
        <taxon>Malacostraca</taxon>
        <taxon>Eumalacostraca</taxon>
        <taxon>Peracarida</taxon>
        <taxon>Amphipoda</taxon>
        <taxon>Senticaudata</taxon>
        <taxon>Talitrida</taxon>
        <taxon>Talitroidea</taxon>
        <taxon>Hyalellidae</taxon>
        <taxon>Hyalella</taxon>
    </lineage>
</organism>
<dbReference type="SMART" id="SM00248">
    <property type="entry name" value="ANK"/>
    <property type="match status" value="7"/>
</dbReference>
<dbReference type="GO" id="GO:0085020">
    <property type="term" value="P:protein K6-linked ubiquitination"/>
    <property type="evidence" value="ECO:0007669"/>
    <property type="project" value="TreeGrafter"/>
</dbReference>
<keyword evidence="4" id="KW-1185">Reference proteome</keyword>
<dbReference type="OrthoDB" id="6430205at2759"/>
<dbReference type="InterPro" id="IPR036770">
    <property type="entry name" value="Ankyrin_rpt-contain_sf"/>
</dbReference>
<dbReference type="PRINTS" id="PR01415">
    <property type="entry name" value="ANKYRIN"/>
</dbReference>
<dbReference type="GO" id="GO:0031436">
    <property type="term" value="C:BRCA1-BARD1 complex"/>
    <property type="evidence" value="ECO:0007669"/>
    <property type="project" value="TreeGrafter"/>
</dbReference>
<dbReference type="GO" id="GO:0070531">
    <property type="term" value="C:BRCA1-A complex"/>
    <property type="evidence" value="ECO:0007669"/>
    <property type="project" value="TreeGrafter"/>
</dbReference>
<dbReference type="PANTHER" id="PTHR24171:SF8">
    <property type="entry name" value="BRCA1-ASSOCIATED RING DOMAIN PROTEIN 1"/>
    <property type="match status" value="1"/>
</dbReference>
<dbReference type="SUPFAM" id="SSF48403">
    <property type="entry name" value="Ankyrin repeat"/>
    <property type="match status" value="1"/>
</dbReference>
<dbReference type="Gene3D" id="1.25.40.20">
    <property type="entry name" value="Ankyrin repeat-containing domain"/>
    <property type="match status" value="2"/>
</dbReference>
<dbReference type="OMA" id="MILCHRT"/>
<accession>A0A979FKI0</accession>
<evidence type="ECO:0000256" key="1">
    <source>
        <dbReference type="ARBA" id="ARBA00022737"/>
    </source>
</evidence>
<dbReference type="PANTHER" id="PTHR24171">
    <property type="entry name" value="ANKYRIN REPEAT DOMAIN-CONTAINING PROTEIN 39-RELATED"/>
    <property type="match status" value="1"/>
</dbReference>